<dbReference type="PANTHER" id="PTHR24148">
    <property type="entry name" value="ANKYRIN REPEAT DOMAIN-CONTAINING PROTEIN 39 HOMOLOG-RELATED"/>
    <property type="match status" value="1"/>
</dbReference>
<dbReference type="Proteomes" id="UP000566819">
    <property type="component" value="Unassembled WGS sequence"/>
</dbReference>
<dbReference type="InterPro" id="IPR052895">
    <property type="entry name" value="HetReg/Transcr_Mod"/>
</dbReference>
<reference evidence="3 4" key="1">
    <citation type="submission" date="2020-03" db="EMBL/GenBank/DDBJ databases">
        <title>Draft Genome Sequence of Cudoniella acicularis.</title>
        <authorList>
            <person name="Buettner E."/>
            <person name="Kellner H."/>
        </authorList>
    </citation>
    <scope>NUCLEOTIDE SEQUENCE [LARGE SCALE GENOMIC DNA]</scope>
    <source>
        <strain evidence="3 4">DSM 108380</strain>
    </source>
</reference>
<organism evidence="3 4">
    <name type="scientific">Cudoniella acicularis</name>
    <dbReference type="NCBI Taxonomy" id="354080"/>
    <lineage>
        <taxon>Eukaryota</taxon>
        <taxon>Fungi</taxon>
        <taxon>Dikarya</taxon>
        <taxon>Ascomycota</taxon>
        <taxon>Pezizomycotina</taxon>
        <taxon>Leotiomycetes</taxon>
        <taxon>Helotiales</taxon>
        <taxon>Tricladiaceae</taxon>
        <taxon>Cudoniella</taxon>
    </lineage>
</organism>
<protein>
    <recommendedName>
        <fullName evidence="2">Heterokaryon incompatibility domain-containing protein</fullName>
    </recommendedName>
</protein>
<dbReference type="OrthoDB" id="2157530at2759"/>
<dbReference type="EMBL" id="JAAMPI010000311">
    <property type="protein sequence ID" value="KAF4632852.1"/>
    <property type="molecule type" value="Genomic_DNA"/>
</dbReference>
<dbReference type="InterPro" id="IPR011009">
    <property type="entry name" value="Kinase-like_dom_sf"/>
</dbReference>
<dbReference type="Pfam" id="PF06985">
    <property type="entry name" value="HET"/>
    <property type="match status" value="1"/>
</dbReference>
<name>A0A8H4RMS6_9HELO</name>
<sequence>MPVIQDAFLGRDLNCPSAYVAVLNHMGLQCDQNTPTTVLEDIMRAIRPDRDVRLFGEELSGLHKELMEKYGKPSHAPKTERQAYASKQNELRAARQKQRRKVLRLCIFNEAEALKFIRESRTIHVPEVFDVGENEHGGFYLKTRLYPSAVPVSDIPPPLVTSYDKRSNWPVKRSKTAKFGPNNILVDKNTLETKVVIDWENVGYYPLECDPFWDVSRAGYYRLYDDKDVPDMKPNKKTTGDCSSYRRATRKSAMIDPTVHAIIQQLFREAEKAHIATTGSQNQNPRPMGIPLIRPPENCEKREPHPFVYTPLPTPTCIRLLRIEPVSIQDKFDIYRTFHCTLVVKDLDDSESPVYDALSYTWGNPVTVYANQSDVSSDEAWASPAWDITCDGKPFSVTTNLYTALLGLRVYASMERDQFPHVIITSNDTASTQHYYHEMPHEVPEHAGPMYIWIDQICINQSDLNERSAQVQLMGQIYTQAQKTIIWLGGEDCFTHPGITAMNKLASIDPAVARKLGFEKNILTPKPYKIAQVEPIGAHEWIALHALLSRSWFRRSWVVQEVTLCKKLTICCGAFILTLPVICLAVDNLIQSTWMACMEMLVETVHGRSTAFQAEVECIKKQTRGLEHYQTNPEDSPNPQLIRQIVGLRTGQLGFQDEHYGMRSIDKPERYGLGEVLMQFRETRATNPRDKIYAFLGLSEVLGQTGKLSLIPDYNKTVNEVFMDAMRLLLLSSSNGPSYLALKEDPSLTKLASLPSWVPDFTVASHVRLHSHIVATPWSAGGPLDSGHMLSFLPGNVLEIRGVRVGEVCAIYDFKGFPDLGTEEGDQSLLHLLRALPMFSKIRNPKMTPSLQTYLQIHNQGLYEDILHEVSIPGEGKITYQSRLEVFWRTLVLDCFGTQYPSSDSGTDLFLDIWQRYNDAKIIAKFLKIPLLNSVHTQTPGVPWSDHDRGKLKSSMCRIHTMHLLLKGHKVVDMDWDDDFLMETKPVLPELDSGWAEELQKETNEVNLLGGMLMARQFVQKPHEPIKEGEFALCIGFNCHRKRVFATKGGHLGLGTKSVKEGDEAWILEGADTPFVLRPRKDGKYKLIGEAYVHGVMHGELAVQGVSMRNVLLA</sequence>
<feature type="compositionally biased region" description="Basic and acidic residues" evidence="1">
    <location>
        <begin position="71"/>
        <end position="81"/>
    </location>
</feature>
<dbReference type="InterPro" id="IPR010730">
    <property type="entry name" value="HET"/>
</dbReference>
<keyword evidence="4" id="KW-1185">Reference proteome</keyword>
<dbReference type="AlphaFoldDB" id="A0A8H4RMS6"/>
<dbReference type="PANTHER" id="PTHR24148:SF73">
    <property type="entry name" value="HET DOMAIN PROTEIN (AFU_ORTHOLOGUE AFUA_8G01020)"/>
    <property type="match status" value="1"/>
</dbReference>
<gene>
    <name evidence="3" type="ORF">G7Y89_g5278</name>
</gene>
<evidence type="ECO:0000313" key="3">
    <source>
        <dbReference type="EMBL" id="KAF4632852.1"/>
    </source>
</evidence>
<dbReference type="Pfam" id="PF26639">
    <property type="entry name" value="Het-6_barrel"/>
    <property type="match status" value="1"/>
</dbReference>
<evidence type="ECO:0000313" key="4">
    <source>
        <dbReference type="Proteomes" id="UP000566819"/>
    </source>
</evidence>
<dbReference type="SUPFAM" id="SSF56112">
    <property type="entry name" value="Protein kinase-like (PK-like)"/>
    <property type="match status" value="1"/>
</dbReference>
<evidence type="ECO:0000256" key="1">
    <source>
        <dbReference type="SAM" id="MobiDB-lite"/>
    </source>
</evidence>
<evidence type="ECO:0000259" key="2">
    <source>
        <dbReference type="Pfam" id="PF06985"/>
    </source>
</evidence>
<feature type="region of interest" description="Disordered" evidence="1">
    <location>
        <begin position="71"/>
        <end position="91"/>
    </location>
</feature>
<accession>A0A8H4RMS6</accession>
<comment type="caution">
    <text evidence="3">The sequence shown here is derived from an EMBL/GenBank/DDBJ whole genome shotgun (WGS) entry which is preliminary data.</text>
</comment>
<feature type="domain" description="Heterokaryon incompatibility" evidence="2">
    <location>
        <begin position="445"/>
        <end position="561"/>
    </location>
</feature>
<proteinExistence type="predicted"/>